<proteinExistence type="predicted"/>
<dbReference type="Proteomes" id="UP001497525">
    <property type="component" value="Unassembled WGS sequence"/>
</dbReference>
<evidence type="ECO:0000313" key="3">
    <source>
        <dbReference type="Proteomes" id="UP001497525"/>
    </source>
</evidence>
<protein>
    <submittedName>
        <fullName evidence="2">Uncharacterized protein</fullName>
    </submittedName>
</protein>
<comment type="caution">
    <text evidence="2">The sequence shown here is derived from an EMBL/GenBank/DDBJ whole genome shotgun (WGS) entry which is preliminary data.</text>
</comment>
<keyword evidence="1" id="KW-0472">Membrane</keyword>
<organism evidence="2 3">
    <name type="scientific">Calicophoron daubneyi</name>
    <name type="common">Rumen fluke</name>
    <name type="synonym">Paramphistomum daubneyi</name>
    <dbReference type="NCBI Taxonomy" id="300641"/>
    <lineage>
        <taxon>Eukaryota</taxon>
        <taxon>Metazoa</taxon>
        <taxon>Spiralia</taxon>
        <taxon>Lophotrochozoa</taxon>
        <taxon>Platyhelminthes</taxon>
        <taxon>Trematoda</taxon>
        <taxon>Digenea</taxon>
        <taxon>Plagiorchiida</taxon>
        <taxon>Pronocephalata</taxon>
        <taxon>Paramphistomoidea</taxon>
        <taxon>Paramphistomidae</taxon>
        <taxon>Calicophoron</taxon>
    </lineage>
</organism>
<accession>A0AAV2TA70</accession>
<reference evidence="2" key="1">
    <citation type="submission" date="2024-06" db="EMBL/GenBank/DDBJ databases">
        <authorList>
            <person name="Liu X."/>
            <person name="Lenzi L."/>
            <person name="Haldenby T S."/>
            <person name="Uol C."/>
        </authorList>
    </citation>
    <scope>NUCLEOTIDE SEQUENCE</scope>
</reference>
<keyword evidence="1" id="KW-1133">Transmembrane helix</keyword>
<gene>
    <name evidence="2" type="ORF">CDAUBV1_LOCUS6417</name>
</gene>
<dbReference type="EMBL" id="CAXLJL010000156">
    <property type="protein sequence ID" value="CAL5133142.1"/>
    <property type="molecule type" value="Genomic_DNA"/>
</dbReference>
<evidence type="ECO:0000313" key="2">
    <source>
        <dbReference type="EMBL" id="CAL5133142.1"/>
    </source>
</evidence>
<dbReference type="AlphaFoldDB" id="A0AAV2TA70"/>
<name>A0AAV2TA70_CALDB</name>
<feature type="transmembrane region" description="Helical" evidence="1">
    <location>
        <begin position="37"/>
        <end position="55"/>
    </location>
</feature>
<evidence type="ECO:0000256" key="1">
    <source>
        <dbReference type="SAM" id="Phobius"/>
    </source>
</evidence>
<keyword evidence="1" id="KW-0812">Transmembrane</keyword>
<sequence>MEVRQFLFRDECCIPVFQHQLTSVTTLARLGSRKRHMFILVSCFFGPQVLLALGARHSPFVLNLSTPPYMHCLHV</sequence>